<dbReference type="RefSeq" id="WP_221024138.1">
    <property type="nucleotide sequence ID" value="NZ_JAIEZQ010000001.1"/>
</dbReference>
<dbReference type="SUPFAM" id="SSF102588">
    <property type="entry name" value="LmbE-like"/>
    <property type="match status" value="1"/>
</dbReference>
<dbReference type="Proteomes" id="UP000754710">
    <property type="component" value="Unassembled WGS sequence"/>
</dbReference>
<evidence type="ECO:0000313" key="3">
    <source>
        <dbReference type="Proteomes" id="UP000754710"/>
    </source>
</evidence>
<dbReference type="PANTHER" id="PTHR12993:SF28">
    <property type="entry name" value="LMBE FAMILY PROTEIN"/>
    <property type="match status" value="1"/>
</dbReference>
<sequence>MTPAPLPDREVERALVVTAHPDDVDFGAAATVAAWTGAGIDVTYCVITDGQAGGFDPAVDRADIPDIRHREQRAAAKAVGVQDVRFLGYVDGELEVTRALVRDLVRVLRQVRPQRVLISSPERSWERLAPSHPDHLAGGEAATQALFPASGNPFAFRDLLEDEGLEAWSASEVWLMEHPTDNHVVDVTEHFEAKMAALLCHESQHPDPERIRRAMHDKLTATAVEYGLADGRLGEKFAVYRLP</sequence>
<dbReference type="PANTHER" id="PTHR12993">
    <property type="entry name" value="N-ACETYLGLUCOSAMINYL-PHOSPHATIDYLINOSITOL DE-N-ACETYLASE-RELATED"/>
    <property type="match status" value="1"/>
</dbReference>
<keyword evidence="1" id="KW-0862">Zinc</keyword>
<evidence type="ECO:0000256" key="1">
    <source>
        <dbReference type="ARBA" id="ARBA00022833"/>
    </source>
</evidence>
<dbReference type="Gene3D" id="3.40.50.10320">
    <property type="entry name" value="LmbE-like"/>
    <property type="match status" value="1"/>
</dbReference>
<gene>
    <name evidence="2" type="ORF">K1X13_06505</name>
</gene>
<comment type="caution">
    <text evidence="2">The sequence shown here is derived from an EMBL/GenBank/DDBJ whole genome shotgun (WGS) entry which is preliminary data.</text>
</comment>
<dbReference type="InterPro" id="IPR024078">
    <property type="entry name" value="LmbE-like_dom_sf"/>
</dbReference>
<dbReference type="EMBL" id="JAIEZQ010000001">
    <property type="protein sequence ID" value="MBY9074465.1"/>
    <property type="molecule type" value="Genomic_DNA"/>
</dbReference>
<protein>
    <submittedName>
        <fullName evidence="2">PIG-L family deacetylase</fullName>
    </submittedName>
</protein>
<organism evidence="2 3">
    <name type="scientific">Nocardioides jiangsuensis</name>
    <dbReference type="NCBI Taxonomy" id="2866161"/>
    <lineage>
        <taxon>Bacteria</taxon>
        <taxon>Bacillati</taxon>
        <taxon>Actinomycetota</taxon>
        <taxon>Actinomycetes</taxon>
        <taxon>Propionibacteriales</taxon>
        <taxon>Nocardioidaceae</taxon>
        <taxon>Nocardioides</taxon>
    </lineage>
</organism>
<reference evidence="2 3" key="1">
    <citation type="submission" date="2021-08" db="EMBL/GenBank/DDBJ databases">
        <title>Nocardioides bacterium WL0053 sp. nov., isolated from the sediment.</title>
        <authorList>
            <person name="Wang L."/>
            <person name="Zhang D."/>
            <person name="Zhang A."/>
        </authorList>
    </citation>
    <scope>NUCLEOTIDE SEQUENCE [LARGE SCALE GENOMIC DNA]</scope>
    <source>
        <strain evidence="2 3">WL0053</strain>
    </source>
</reference>
<proteinExistence type="predicted"/>
<accession>A0ABS7RHD9</accession>
<evidence type="ECO:0000313" key="2">
    <source>
        <dbReference type="EMBL" id="MBY9074465.1"/>
    </source>
</evidence>
<name>A0ABS7RHD9_9ACTN</name>
<dbReference type="InterPro" id="IPR003737">
    <property type="entry name" value="GlcNAc_PI_deacetylase-related"/>
</dbReference>
<dbReference type="Pfam" id="PF02585">
    <property type="entry name" value="PIG-L"/>
    <property type="match status" value="1"/>
</dbReference>
<keyword evidence="3" id="KW-1185">Reference proteome</keyword>